<comment type="caution">
    <text evidence="3">The sequence shown here is derived from an EMBL/GenBank/DDBJ whole genome shotgun (WGS) entry which is preliminary data.</text>
</comment>
<evidence type="ECO:0000259" key="1">
    <source>
        <dbReference type="Pfam" id="PF03354"/>
    </source>
</evidence>
<dbReference type="InterPro" id="IPR027417">
    <property type="entry name" value="P-loop_NTPase"/>
</dbReference>
<organism evidence="3">
    <name type="scientific">bioreactor metagenome</name>
    <dbReference type="NCBI Taxonomy" id="1076179"/>
    <lineage>
        <taxon>unclassified sequences</taxon>
        <taxon>metagenomes</taxon>
        <taxon>ecological metagenomes</taxon>
    </lineage>
</organism>
<dbReference type="InterPro" id="IPR046462">
    <property type="entry name" value="TerL_nuclease"/>
</dbReference>
<dbReference type="AlphaFoldDB" id="A0A644T4Q4"/>
<dbReference type="Gene3D" id="3.30.420.240">
    <property type="match status" value="1"/>
</dbReference>
<name>A0A644T4Q4_9ZZZZ</name>
<proteinExistence type="predicted"/>
<dbReference type="EMBL" id="VSSQ01000015">
    <property type="protein sequence ID" value="MPL61729.1"/>
    <property type="molecule type" value="Genomic_DNA"/>
</dbReference>
<evidence type="ECO:0000259" key="2">
    <source>
        <dbReference type="Pfam" id="PF20441"/>
    </source>
</evidence>
<sequence>MGDFKYNPTKLMLPTSRYDERRADFAVGFIQMLRHTTGEWFGKPFHLMPWQEQIVRDIFGIVGEDGYRQFRTAYVEVGKKNGKSELAAAIALYLLFADGEAGAEVYSCAADINQASIVFNTAKAMVEQCKDLAAISKLLPSTKRITFPHTNSFYRVLSSETKSKQGFNVSGLIFDELFAQQTRELFDTMTKFTGDARRQPLYFLITTAGRDKTSICYEIHCKAKAVIDGSKIDPSFYPAVFGIEDGDDWEDDKVWRRVNPSIGVTIPYETVQAAYEQAKQNPAEEMHFRQFRLNEWCNADIRWMPMDKWDALGEEIDWENYEGRDCYCGLDLSSTGDLTALVLVFPPMSGDTKYTVMPFYWLPEEVIDLRTRRDHVPYEVWKKMGVFNTTEGNVVDYDYIVAFIGKLSERFKIREIAYDRYGAEKIRRDLEELGAEHAFEVIPFGQGFVSMSPPSKDFYQFVMEGKIRHGRHPVLDWNMGNVIIDQDAAGNIKPNKKKSTEKIDGVVAMIMGFARATIGGGIPQGSVYDERGLLFI</sequence>
<evidence type="ECO:0000313" key="3">
    <source>
        <dbReference type="EMBL" id="MPL61729.1"/>
    </source>
</evidence>
<dbReference type="Pfam" id="PF20441">
    <property type="entry name" value="TerL_nuclease"/>
    <property type="match status" value="1"/>
</dbReference>
<dbReference type="PANTHER" id="PTHR41287">
    <property type="match status" value="1"/>
</dbReference>
<evidence type="ECO:0008006" key="4">
    <source>
        <dbReference type="Google" id="ProtNLM"/>
    </source>
</evidence>
<dbReference type="Gene3D" id="3.40.50.300">
    <property type="entry name" value="P-loop containing nucleotide triphosphate hydrolases"/>
    <property type="match status" value="1"/>
</dbReference>
<dbReference type="InterPro" id="IPR005021">
    <property type="entry name" value="Terminase_largesu-like"/>
</dbReference>
<reference evidence="3" key="1">
    <citation type="submission" date="2019-08" db="EMBL/GenBank/DDBJ databases">
        <authorList>
            <person name="Kucharzyk K."/>
            <person name="Murdoch R.W."/>
            <person name="Higgins S."/>
            <person name="Loffler F."/>
        </authorList>
    </citation>
    <scope>NUCLEOTIDE SEQUENCE</scope>
</reference>
<feature type="domain" description="Terminase large subunit-like endonuclease" evidence="2">
    <location>
        <begin position="233"/>
        <end position="517"/>
    </location>
</feature>
<dbReference type="PANTHER" id="PTHR41287:SF1">
    <property type="entry name" value="PROTEIN YMFN"/>
    <property type="match status" value="1"/>
</dbReference>
<feature type="domain" description="Terminase large subunit-like ATPase" evidence="1">
    <location>
        <begin position="49"/>
        <end position="220"/>
    </location>
</feature>
<accession>A0A644T4Q4</accession>
<dbReference type="Pfam" id="PF03354">
    <property type="entry name" value="TerL_ATPase"/>
    <property type="match status" value="1"/>
</dbReference>
<dbReference type="InterPro" id="IPR046461">
    <property type="entry name" value="TerL_ATPase"/>
</dbReference>
<gene>
    <name evidence="3" type="ORF">SDC9_07316</name>
</gene>
<dbReference type="GO" id="GO:0004519">
    <property type="term" value="F:endonuclease activity"/>
    <property type="evidence" value="ECO:0007669"/>
    <property type="project" value="InterPro"/>
</dbReference>
<protein>
    <recommendedName>
        <fullName evidence="4">Terminase large subunit</fullName>
    </recommendedName>
</protein>